<keyword evidence="2" id="KW-1185">Reference proteome</keyword>
<dbReference type="AlphaFoldDB" id="A0A1V9YRQ0"/>
<dbReference type="EMBL" id="JNBS01003229">
    <property type="protein sequence ID" value="OQR88445.1"/>
    <property type="molecule type" value="Genomic_DNA"/>
</dbReference>
<protein>
    <submittedName>
        <fullName evidence="1">Uncharacterized protein</fullName>
    </submittedName>
</protein>
<name>A0A1V9YRQ0_9STRA</name>
<dbReference type="Proteomes" id="UP000243217">
    <property type="component" value="Unassembled WGS sequence"/>
</dbReference>
<evidence type="ECO:0000313" key="2">
    <source>
        <dbReference type="Proteomes" id="UP000243217"/>
    </source>
</evidence>
<accession>A0A1V9YRQ0</accession>
<proteinExistence type="predicted"/>
<evidence type="ECO:0000313" key="1">
    <source>
        <dbReference type="EMBL" id="OQR88445.1"/>
    </source>
</evidence>
<gene>
    <name evidence="1" type="ORF">THRCLA_22865</name>
</gene>
<comment type="caution">
    <text evidence="1">The sequence shown here is derived from an EMBL/GenBank/DDBJ whole genome shotgun (WGS) entry which is preliminary data.</text>
</comment>
<sequence>MNGVLPFGFWSWRSNRHYKLSSILQNSLATLATAGTNFPFSTCRLMLPFYDIANPTAIKSVFPDVYAQYFKSCAGIGASTTQQNATFNLQLSGSWKDIMYVALIPYSETSSGHYASATNVEQFQTHPELINLAHRSTTSKYRSAVDYDHEMFHGEFSKINALNGGLTHDF</sequence>
<reference evidence="1 2" key="1">
    <citation type="journal article" date="2014" name="Genome Biol. Evol.">
        <title>The secreted proteins of Achlya hypogyna and Thraustotheca clavata identify the ancestral oomycete secretome and reveal gene acquisitions by horizontal gene transfer.</title>
        <authorList>
            <person name="Misner I."/>
            <person name="Blouin N."/>
            <person name="Leonard G."/>
            <person name="Richards T.A."/>
            <person name="Lane C.E."/>
        </authorList>
    </citation>
    <scope>NUCLEOTIDE SEQUENCE [LARGE SCALE GENOMIC DNA]</scope>
    <source>
        <strain evidence="1 2">ATCC 34112</strain>
    </source>
</reference>
<dbReference type="OrthoDB" id="164552at2759"/>
<organism evidence="1 2">
    <name type="scientific">Thraustotheca clavata</name>
    <dbReference type="NCBI Taxonomy" id="74557"/>
    <lineage>
        <taxon>Eukaryota</taxon>
        <taxon>Sar</taxon>
        <taxon>Stramenopiles</taxon>
        <taxon>Oomycota</taxon>
        <taxon>Saprolegniomycetes</taxon>
        <taxon>Saprolegniales</taxon>
        <taxon>Achlyaceae</taxon>
        <taxon>Thraustotheca</taxon>
    </lineage>
</organism>